<name>D8Q5S3_SCHCM</name>
<evidence type="ECO:0000256" key="6">
    <source>
        <dbReference type="ARBA" id="ARBA00022692"/>
    </source>
</evidence>
<dbReference type="AlphaFoldDB" id="D8Q5S3"/>
<dbReference type="Pfam" id="PF01794">
    <property type="entry name" value="Ferric_reduct"/>
    <property type="match status" value="1"/>
</dbReference>
<keyword evidence="9" id="KW-0560">Oxidoreductase</keyword>
<dbReference type="Gene3D" id="3.40.50.80">
    <property type="entry name" value="Nucleotide-binding domain of ferredoxin-NADP reductase (FNR) module"/>
    <property type="match status" value="1"/>
</dbReference>
<keyword evidence="16" id="KW-1185">Reference proteome</keyword>
<accession>D8Q5S3</accession>
<dbReference type="EC" id="1.16.1.9" evidence="3"/>
<dbReference type="InterPro" id="IPR013112">
    <property type="entry name" value="FAD-bd_8"/>
</dbReference>
<dbReference type="EMBL" id="GL377306">
    <property type="protein sequence ID" value="EFI97460.1"/>
    <property type="molecule type" value="Genomic_DNA"/>
</dbReference>
<dbReference type="InterPro" id="IPR017938">
    <property type="entry name" value="Riboflavin_synthase-like_b-brl"/>
</dbReference>
<feature type="transmembrane region" description="Helical" evidence="13">
    <location>
        <begin position="237"/>
        <end position="259"/>
    </location>
</feature>
<dbReference type="PANTHER" id="PTHR32361:SF23">
    <property type="entry name" value="FERRIC-CHELATE REDUCTASE"/>
    <property type="match status" value="1"/>
</dbReference>
<evidence type="ECO:0000256" key="12">
    <source>
        <dbReference type="ARBA" id="ARBA00048483"/>
    </source>
</evidence>
<protein>
    <recommendedName>
        <fullName evidence="3">ferric-chelate reductase (NADPH)</fullName>
        <ecNumber evidence="3">1.16.1.9</ecNumber>
    </recommendedName>
</protein>
<feature type="transmembrane region" description="Helical" evidence="13">
    <location>
        <begin position="52"/>
        <end position="71"/>
    </location>
</feature>
<dbReference type="Proteomes" id="UP000007431">
    <property type="component" value="Unassembled WGS sequence"/>
</dbReference>
<dbReference type="PROSITE" id="PS51384">
    <property type="entry name" value="FAD_FR"/>
    <property type="match status" value="1"/>
</dbReference>
<dbReference type="InterPro" id="IPR051410">
    <property type="entry name" value="Ferric/Cupric_Reductase"/>
</dbReference>
<comment type="similarity">
    <text evidence="2">Belongs to the ferric reductase (FRE) family.</text>
</comment>
<feature type="transmembrane region" description="Helical" evidence="13">
    <location>
        <begin position="125"/>
        <end position="145"/>
    </location>
</feature>
<evidence type="ECO:0000313" key="16">
    <source>
        <dbReference type="Proteomes" id="UP000007431"/>
    </source>
</evidence>
<evidence type="ECO:0000259" key="14">
    <source>
        <dbReference type="PROSITE" id="PS51384"/>
    </source>
</evidence>
<dbReference type="CDD" id="cd06186">
    <property type="entry name" value="NOX_Duox_like_FAD_NADP"/>
    <property type="match status" value="1"/>
</dbReference>
<dbReference type="GO" id="GO:0005886">
    <property type="term" value="C:plasma membrane"/>
    <property type="evidence" value="ECO:0007669"/>
    <property type="project" value="UniProtKB-SubCell"/>
</dbReference>
<dbReference type="Pfam" id="PF08022">
    <property type="entry name" value="FAD_binding_8"/>
    <property type="match status" value="1"/>
</dbReference>
<proteinExistence type="inferred from homology"/>
<evidence type="ECO:0000256" key="10">
    <source>
        <dbReference type="ARBA" id="ARBA00023065"/>
    </source>
</evidence>
<dbReference type="HOGENOM" id="CLU_010365_7_2_1"/>
<feature type="domain" description="FAD-binding FR-type" evidence="14">
    <location>
        <begin position="308"/>
        <end position="422"/>
    </location>
</feature>
<dbReference type="GO" id="GO:0052851">
    <property type="term" value="F:ferric-chelate reductase (NADPH) activity"/>
    <property type="evidence" value="ECO:0007669"/>
    <property type="project" value="UniProtKB-EC"/>
</dbReference>
<keyword evidence="4" id="KW-0813">Transport</keyword>
<evidence type="ECO:0000256" key="9">
    <source>
        <dbReference type="ARBA" id="ARBA00023002"/>
    </source>
</evidence>
<dbReference type="GO" id="GO:0015677">
    <property type="term" value="P:copper ion import"/>
    <property type="evidence" value="ECO:0007669"/>
    <property type="project" value="TreeGrafter"/>
</dbReference>
<comment type="catalytic activity">
    <reaction evidence="12">
        <text>2 a Fe(II)-siderophore + NADP(+) + H(+) = 2 a Fe(III)-siderophore + NADPH</text>
        <dbReference type="Rhea" id="RHEA:28795"/>
        <dbReference type="Rhea" id="RHEA-COMP:11342"/>
        <dbReference type="Rhea" id="RHEA-COMP:11344"/>
        <dbReference type="ChEBI" id="CHEBI:15378"/>
        <dbReference type="ChEBI" id="CHEBI:29033"/>
        <dbReference type="ChEBI" id="CHEBI:29034"/>
        <dbReference type="ChEBI" id="CHEBI:57783"/>
        <dbReference type="ChEBI" id="CHEBI:58349"/>
        <dbReference type="EC" id="1.16.1.9"/>
    </reaction>
</comment>
<dbReference type="GeneID" id="9590001"/>
<keyword evidence="5" id="KW-1003">Cell membrane</keyword>
<keyword evidence="10" id="KW-0406">Ion transport</keyword>
<sequence>MVVWLSKPLGVWHTYRDPGPPDPMLADWEAAMIHQRWLDWYRADWDYGQTTIAFFCAAIAAAIVLYSVVFLRDKVRQRRPAPASVKREKGARVAPGVLDRLTAACRYASSRQFSIERLGYYSPPLSAILLVCGMAIFILSLILSVRPYYWPNPMMGHSMPIATRSGWIAMGILPFMIAFATKVNFVAILTGSSHERLQVLHRWSALLMYLAALVHTFPFVYCDIRDGVWKERYNSKLYYWSGFLALAPQTYLVLLSWGPCRNRYYEIFKKMHYLAAAVFMVALFIHTDWILTSWDYFWGTAAAWGLARLIQTARTLYHSRLGLPATIEALPDNFLRIRIRAPRPLAIAPGQHVFLRFLDAGLHAFTSHPFTVCGTGHEGRTADVVLRVRGGTTKALAAKAAGRPVVATRVMVDGPYGGVPVALGTYDRVLLLAGGSGATFTVPILADLAQKLKRGEARCKRIGFVLAVQHEDSYAWMEEQLTAVRDLLPPDALSISIHVTREDVPEEEKSTSPESSVESLFSRPNLPNIICEAARVTNGTLAVAACGPDPFLLDVRNAVADCQLTILDGFGQCREIFLQTENFGW</sequence>
<evidence type="ECO:0000256" key="13">
    <source>
        <dbReference type="SAM" id="Phobius"/>
    </source>
</evidence>
<dbReference type="InterPro" id="IPR013130">
    <property type="entry name" value="Fe3_Rdtase_TM_dom"/>
</dbReference>
<dbReference type="RefSeq" id="XP_003032363.1">
    <property type="nucleotide sequence ID" value="XM_003032317.1"/>
</dbReference>
<dbReference type="SFLD" id="SFLDG01168">
    <property type="entry name" value="Ferric_reductase_subgroup_(FRE"/>
    <property type="match status" value="1"/>
</dbReference>
<keyword evidence="7" id="KW-0249">Electron transport</keyword>
<feature type="transmembrane region" description="Helical" evidence="13">
    <location>
        <begin position="199"/>
        <end position="217"/>
    </location>
</feature>
<keyword evidence="11 13" id="KW-0472">Membrane</keyword>
<dbReference type="GO" id="GO:0006879">
    <property type="term" value="P:intracellular iron ion homeostasis"/>
    <property type="evidence" value="ECO:0007669"/>
    <property type="project" value="TreeGrafter"/>
</dbReference>
<dbReference type="InParanoid" id="D8Q5S3"/>
<evidence type="ECO:0000256" key="4">
    <source>
        <dbReference type="ARBA" id="ARBA00022448"/>
    </source>
</evidence>
<dbReference type="SFLD" id="SFLDS00052">
    <property type="entry name" value="Ferric_Reductase_Domain"/>
    <property type="match status" value="1"/>
</dbReference>
<dbReference type="InterPro" id="IPR013121">
    <property type="entry name" value="Fe_red_NAD-bd_6"/>
</dbReference>
<dbReference type="SUPFAM" id="SSF52343">
    <property type="entry name" value="Ferredoxin reductase-like, C-terminal NADP-linked domain"/>
    <property type="match status" value="1"/>
</dbReference>
<keyword evidence="8 13" id="KW-1133">Transmembrane helix</keyword>
<evidence type="ECO:0000256" key="7">
    <source>
        <dbReference type="ARBA" id="ARBA00022982"/>
    </source>
</evidence>
<evidence type="ECO:0000313" key="15">
    <source>
        <dbReference type="EMBL" id="EFI97460.1"/>
    </source>
</evidence>
<dbReference type="Pfam" id="PF08030">
    <property type="entry name" value="NAD_binding_6"/>
    <property type="match status" value="1"/>
</dbReference>
<feature type="transmembrane region" description="Helical" evidence="13">
    <location>
        <begin position="165"/>
        <end position="187"/>
    </location>
</feature>
<dbReference type="KEGG" id="scm:SCHCO_02625166"/>
<organism evidence="16">
    <name type="scientific">Schizophyllum commune (strain H4-8 / FGSC 9210)</name>
    <name type="common">Split gill fungus</name>
    <dbReference type="NCBI Taxonomy" id="578458"/>
    <lineage>
        <taxon>Eukaryota</taxon>
        <taxon>Fungi</taxon>
        <taxon>Dikarya</taxon>
        <taxon>Basidiomycota</taxon>
        <taxon>Agaricomycotina</taxon>
        <taxon>Agaricomycetes</taxon>
        <taxon>Agaricomycetidae</taxon>
        <taxon>Agaricales</taxon>
        <taxon>Schizophyllaceae</taxon>
        <taxon>Schizophyllum</taxon>
    </lineage>
</organism>
<feature type="transmembrane region" description="Helical" evidence="13">
    <location>
        <begin position="271"/>
        <end position="290"/>
    </location>
</feature>
<evidence type="ECO:0000256" key="3">
    <source>
        <dbReference type="ARBA" id="ARBA00012668"/>
    </source>
</evidence>
<evidence type="ECO:0000256" key="11">
    <source>
        <dbReference type="ARBA" id="ARBA00023136"/>
    </source>
</evidence>
<reference evidence="15 16" key="1">
    <citation type="journal article" date="2010" name="Nat. Biotechnol.">
        <title>Genome sequence of the model mushroom Schizophyllum commune.</title>
        <authorList>
            <person name="Ohm R.A."/>
            <person name="de Jong J.F."/>
            <person name="Lugones L.G."/>
            <person name="Aerts A."/>
            <person name="Kothe E."/>
            <person name="Stajich J.E."/>
            <person name="de Vries R.P."/>
            <person name="Record E."/>
            <person name="Levasseur A."/>
            <person name="Baker S.E."/>
            <person name="Bartholomew K.A."/>
            <person name="Coutinho P.M."/>
            <person name="Erdmann S."/>
            <person name="Fowler T.J."/>
            <person name="Gathman A.C."/>
            <person name="Lombard V."/>
            <person name="Henrissat B."/>
            <person name="Knabe N."/>
            <person name="Kuees U."/>
            <person name="Lilly W.W."/>
            <person name="Lindquist E."/>
            <person name="Lucas S."/>
            <person name="Magnuson J.K."/>
            <person name="Piumi F."/>
            <person name="Raudaskoski M."/>
            <person name="Salamov A."/>
            <person name="Schmutz J."/>
            <person name="Schwarze F.W.M.R."/>
            <person name="vanKuyk P.A."/>
            <person name="Horton J.S."/>
            <person name="Grigoriev I.V."/>
            <person name="Woesten H.A.B."/>
        </authorList>
    </citation>
    <scope>NUCLEOTIDE SEQUENCE [LARGE SCALE GENOMIC DNA]</scope>
    <source>
        <strain evidence="16">H4-8 / FGSC 9210</strain>
    </source>
</reference>
<dbReference type="SUPFAM" id="SSF63380">
    <property type="entry name" value="Riboflavin synthase domain-like"/>
    <property type="match status" value="1"/>
</dbReference>
<dbReference type="OMA" id="LVFYIRH"/>
<dbReference type="eggNOG" id="KOG0039">
    <property type="taxonomic scope" value="Eukaryota"/>
</dbReference>
<dbReference type="Gene3D" id="2.40.30.10">
    <property type="entry name" value="Translation factors"/>
    <property type="match status" value="1"/>
</dbReference>
<evidence type="ECO:0000256" key="2">
    <source>
        <dbReference type="ARBA" id="ARBA00006278"/>
    </source>
</evidence>
<dbReference type="InterPro" id="IPR039261">
    <property type="entry name" value="FNR_nucleotide-bd"/>
</dbReference>
<evidence type="ECO:0000256" key="5">
    <source>
        <dbReference type="ARBA" id="ARBA00022475"/>
    </source>
</evidence>
<gene>
    <name evidence="15" type="ORF">SCHCODRAFT_235086</name>
</gene>
<comment type="subcellular location">
    <subcellularLocation>
        <location evidence="1">Cell membrane</location>
        <topology evidence="1">Multi-pass membrane protein</topology>
    </subcellularLocation>
</comment>
<dbReference type="PANTHER" id="PTHR32361">
    <property type="entry name" value="FERRIC/CUPRIC REDUCTASE TRANSMEMBRANE COMPONENT"/>
    <property type="match status" value="1"/>
</dbReference>
<evidence type="ECO:0000256" key="8">
    <source>
        <dbReference type="ARBA" id="ARBA00022989"/>
    </source>
</evidence>
<dbReference type="GO" id="GO:0006826">
    <property type="term" value="P:iron ion transport"/>
    <property type="evidence" value="ECO:0007669"/>
    <property type="project" value="TreeGrafter"/>
</dbReference>
<dbReference type="InterPro" id="IPR017927">
    <property type="entry name" value="FAD-bd_FR_type"/>
</dbReference>
<dbReference type="OrthoDB" id="17725at2759"/>
<keyword evidence="6 13" id="KW-0812">Transmembrane</keyword>
<evidence type="ECO:0000256" key="1">
    <source>
        <dbReference type="ARBA" id="ARBA00004651"/>
    </source>
</evidence>
<dbReference type="VEuPathDB" id="FungiDB:SCHCODRAFT_02625166"/>